<evidence type="ECO:0000256" key="7">
    <source>
        <dbReference type="ARBA" id="ARBA00022989"/>
    </source>
</evidence>
<evidence type="ECO:0000256" key="11">
    <source>
        <dbReference type="SAM" id="Phobius"/>
    </source>
</evidence>
<comment type="similarity">
    <text evidence="3">Belongs to the TMEM163 family.</text>
</comment>
<protein>
    <submittedName>
        <fullName evidence="13">Co/Zn/Cd cation transporter-like protein</fullName>
    </submittedName>
</protein>
<keyword evidence="4 11" id="KW-0812">Transmembrane</keyword>
<dbReference type="GO" id="GO:0008324">
    <property type="term" value="F:monoatomic cation transmembrane transporter activity"/>
    <property type="evidence" value="ECO:0007669"/>
    <property type="project" value="InterPro"/>
</dbReference>
<keyword evidence="9 11" id="KW-0472">Membrane</keyword>
<feature type="transmembrane region" description="Helical" evidence="11">
    <location>
        <begin position="38"/>
        <end position="58"/>
    </location>
</feature>
<evidence type="ECO:0000256" key="9">
    <source>
        <dbReference type="ARBA" id="ARBA00023136"/>
    </source>
</evidence>
<dbReference type="InterPro" id="IPR058533">
    <property type="entry name" value="Cation_efflux_TM"/>
</dbReference>
<proteinExistence type="inferred from homology"/>
<gene>
    <name evidence="13" type="ordered locus">Glov_1190</name>
</gene>
<organism evidence="13 14">
    <name type="scientific">Trichlorobacter lovleyi (strain ATCC BAA-1151 / DSM 17278 / SZ)</name>
    <name type="common">Geobacter lovleyi</name>
    <dbReference type="NCBI Taxonomy" id="398767"/>
    <lineage>
        <taxon>Bacteria</taxon>
        <taxon>Pseudomonadati</taxon>
        <taxon>Thermodesulfobacteriota</taxon>
        <taxon>Desulfuromonadia</taxon>
        <taxon>Geobacterales</taxon>
        <taxon>Geobacteraceae</taxon>
        <taxon>Trichlorobacter</taxon>
    </lineage>
</organism>
<reference evidence="13 14" key="1">
    <citation type="submission" date="2008-05" db="EMBL/GenBank/DDBJ databases">
        <title>Complete sequence of chromosome of Geobacter lovleyi SZ.</title>
        <authorList>
            <consortium name="US DOE Joint Genome Institute"/>
            <person name="Lucas S."/>
            <person name="Copeland A."/>
            <person name="Lapidus A."/>
            <person name="Glavina del Rio T."/>
            <person name="Dalin E."/>
            <person name="Tice H."/>
            <person name="Bruce D."/>
            <person name="Goodwin L."/>
            <person name="Pitluck S."/>
            <person name="Chertkov O."/>
            <person name="Meincke L."/>
            <person name="Brettin T."/>
            <person name="Detter J.C."/>
            <person name="Han C."/>
            <person name="Tapia R."/>
            <person name="Kuske C.R."/>
            <person name="Schmutz J."/>
            <person name="Larimer F."/>
            <person name="Land M."/>
            <person name="Hauser L."/>
            <person name="Kyrpides N."/>
            <person name="Mikhailova N."/>
            <person name="Sung Y."/>
            <person name="Fletcher K.E."/>
            <person name="Ritalahti K.M."/>
            <person name="Loeffler F.E."/>
            <person name="Richardson P."/>
        </authorList>
    </citation>
    <scope>NUCLEOTIDE SEQUENCE [LARGE SCALE GENOMIC DNA]</scope>
    <source>
        <strain evidence="14">ATCC BAA-1151 / DSM 17278 / SZ</strain>
    </source>
</reference>
<dbReference type="Gene3D" id="1.20.1510.10">
    <property type="entry name" value="Cation efflux protein transmembrane domain"/>
    <property type="match status" value="1"/>
</dbReference>
<dbReference type="SUPFAM" id="SSF161111">
    <property type="entry name" value="Cation efflux protein transmembrane domain-like"/>
    <property type="match status" value="1"/>
</dbReference>
<dbReference type="KEGG" id="glo:Glov_1190"/>
<dbReference type="STRING" id="398767.Glov_1190"/>
<dbReference type="PANTHER" id="PTHR31937">
    <property type="entry name" value="TRANSMEMBRANE PROTEIN 163"/>
    <property type="match status" value="1"/>
</dbReference>
<feature type="domain" description="Cation efflux protein transmembrane" evidence="12">
    <location>
        <begin position="81"/>
        <end position="195"/>
    </location>
</feature>
<dbReference type="eggNOG" id="COG0053">
    <property type="taxonomic scope" value="Bacteria"/>
</dbReference>
<evidence type="ECO:0000259" key="12">
    <source>
        <dbReference type="Pfam" id="PF01545"/>
    </source>
</evidence>
<dbReference type="GO" id="GO:0031410">
    <property type="term" value="C:cytoplasmic vesicle"/>
    <property type="evidence" value="ECO:0007669"/>
    <property type="project" value="UniProtKB-KW"/>
</dbReference>
<keyword evidence="14" id="KW-1185">Reference proteome</keyword>
<keyword evidence="6" id="KW-0862">Zinc</keyword>
<keyword evidence="8" id="KW-0770">Synapse</keyword>
<evidence type="ECO:0000256" key="2">
    <source>
        <dbReference type="ARBA" id="ARBA00004644"/>
    </source>
</evidence>
<dbReference type="Proteomes" id="UP000002420">
    <property type="component" value="Chromosome"/>
</dbReference>
<accession>B3E732</accession>
<dbReference type="AlphaFoldDB" id="B3E732"/>
<dbReference type="RefSeq" id="WP_012469261.1">
    <property type="nucleotide sequence ID" value="NC_010814.1"/>
</dbReference>
<dbReference type="Pfam" id="PF01545">
    <property type="entry name" value="Cation_efflux"/>
    <property type="match status" value="1"/>
</dbReference>
<evidence type="ECO:0000256" key="6">
    <source>
        <dbReference type="ARBA" id="ARBA00022833"/>
    </source>
</evidence>
<evidence type="ECO:0000313" key="14">
    <source>
        <dbReference type="Proteomes" id="UP000002420"/>
    </source>
</evidence>
<evidence type="ECO:0000256" key="1">
    <source>
        <dbReference type="ARBA" id="ARBA00004146"/>
    </source>
</evidence>
<dbReference type="InterPro" id="IPR026765">
    <property type="entry name" value="Tmem163"/>
</dbReference>
<sequence length="218" mass="23913">MTREQWLQRANWLALFTIFYNIAEGVGSVWFGAADETLSLFGFGVDSFIEVISAIGIWHMLRRIKANGGESRDEFEQRALRITGAAFYLLTIGLVLTAGINLYQQHKPETTVWGIVISLFSISFMWLLIHYKTKAATALASPAIMADVACSRACMYLSVALLIASVGYELTGLGYFDAVGALVISWLTYKEGRESFGKARGLACSCSCSCESAKESSL</sequence>
<name>B3E732_TRIL1</name>
<dbReference type="GO" id="GO:0016020">
    <property type="term" value="C:membrane"/>
    <property type="evidence" value="ECO:0007669"/>
    <property type="project" value="InterPro"/>
</dbReference>
<evidence type="ECO:0000256" key="8">
    <source>
        <dbReference type="ARBA" id="ARBA00023018"/>
    </source>
</evidence>
<evidence type="ECO:0000256" key="4">
    <source>
        <dbReference type="ARBA" id="ARBA00022692"/>
    </source>
</evidence>
<evidence type="ECO:0000256" key="10">
    <source>
        <dbReference type="ARBA" id="ARBA00023329"/>
    </source>
</evidence>
<dbReference type="PANTHER" id="PTHR31937:SF2">
    <property type="entry name" value="TRANSMEMBRANE PROTEIN 163"/>
    <property type="match status" value="1"/>
</dbReference>
<comment type="subcellular location">
    <subcellularLocation>
        <location evidence="2">Cytoplasmic vesicle</location>
        <location evidence="2">Secretory vesicle</location>
        <location evidence="2">Synaptic vesicle membrane</location>
        <topology evidence="2">Multi-pass membrane protein</topology>
    </subcellularLocation>
    <subcellularLocation>
        <location evidence="1">Early endosome membrane</location>
    </subcellularLocation>
</comment>
<dbReference type="InterPro" id="IPR027469">
    <property type="entry name" value="Cation_efflux_TMD_sf"/>
</dbReference>
<dbReference type="EMBL" id="CP001089">
    <property type="protein sequence ID" value="ACD94912.1"/>
    <property type="molecule type" value="Genomic_DNA"/>
</dbReference>
<feature type="transmembrane region" description="Helical" evidence="11">
    <location>
        <begin position="79"/>
        <end position="100"/>
    </location>
</feature>
<dbReference type="HOGENOM" id="CLU_073293_0_0_7"/>
<feature type="transmembrane region" description="Helical" evidence="11">
    <location>
        <begin position="112"/>
        <end position="131"/>
    </location>
</feature>
<keyword evidence="10" id="KW-0968">Cytoplasmic vesicle</keyword>
<dbReference type="OrthoDB" id="9790544at2"/>
<keyword evidence="5" id="KW-0967">Endosome</keyword>
<evidence type="ECO:0000313" key="13">
    <source>
        <dbReference type="EMBL" id="ACD94912.1"/>
    </source>
</evidence>
<evidence type="ECO:0000256" key="5">
    <source>
        <dbReference type="ARBA" id="ARBA00022753"/>
    </source>
</evidence>
<keyword evidence="7 11" id="KW-1133">Transmembrane helix</keyword>
<evidence type="ECO:0000256" key="3">
    <source>
        <dbReference type="ARBA" id="ARBA00008731"/>
    </source>
</evidence>
<feature type="transmembrane region" description="Helical" evidence="11">
    <location>
        <begin position="12"/>
        <end position="32"/>
    </location>
</feature>
<feature type="transmembrane region" description="Helical" evidence="11">
    <location>
        <begin position="143"/>
        <end position="166"/>
    </location>
</feature>